<dbReference type="GO" id="GO:0005886">
    <property type="term" value="C:plasma membrane"/>
    <property type="evidence" value="ECO:0007669"/>
    <property type="project" value="TreeGrafter"/>
</dbReference>
<feature type="domain" description="DUF218" evidence="2">
    <location>
        <begin position="52"/>
        <end position="196"/>
    </location>
</feature>
<dbReference type="InterPro" id="IPR014729">
    <property type="entry name" value="Rossmann-like_a/b/a_fold"/>
</dbReference>
<reference evidence="3 4" key="1">
    <citation type="submission" date="2023-01" db="EMBL/GenBank/DDBJ databases">
        <title>Complete genome sequence of Roseicyclus marinus strain Dej080120_10.</title>
        <authorList>
            <person name="Ueki S."/>
            <person name="Maruyama F."/>
        </authorList>
    </citation>
    <scope>NUCLEOTIDE SEQUENCE [LARGE SCALE GENOMIC DNA]</scope>
    <source>
        <strain evidence="3 4">Dej080120_10</strain>
    </source>
</reference>
<dbReference type="Gene3D" id="3.40.50.620">
    <property type="entry name" value="HUPs"/>
    <property type="match status" value="1"/>
</dbReference>
<dbReference type="CDD" id="cd06259">
    <property type="entry name" value="YdcF-like"/>
    <property type="match status" value="1"/>
</dbReference>
<dbReference type="EMBL" id="AP027266">
    <property type="protein sequence ID" value="BDW85092.1"/>
    <property type="molecule type" value="Genomic_DNA"/>
</dbReference>
<keyword evidence="1" id="KW-0812">Transmembrane</keyword>
<evidence type="ECO:0000259" key="2">
    <source>
        <dbReference type="Pfam" id="PF02698"/>
    </source>
</evidence>
<dbReference type="InterPro" id="IPR051599">
    <property type="entry name" value="Cell_Envelope_Assoc"/>
</dbReference>
<dbReference type="PANTHER" id="PTHR30336:SF4">
    <property type="entry name" value="ENVELOPE BIOGENESIS FACTOR ELYC"/>
    <property type="match status" value="1"/>
</dbReference>
<evidence type="ECO:0000313" key="4">
    <source>
        <dbReference type="Proteomes" id="UP001337723"/>
    </source>
</evidence>
<name>A0AA48KHV8_9RHOB</name>
<protein>
    <recommendedName>
        <fullName evidence="2">DUF218 domain-containing protein</fullName>
    </recommendedName>
</protein>
<evidence type="ECO:0000313" key="3">
    <source>
        <dbReference type="EMBL" id="BDW85092.1"/>
    </source>
</evidence>
<dbReference type="PANTHER" id="PTHR30336">
    <property type="entry name" value="INNER MEMBRANE PROTEIN, PROBABLE PERMEASE"/>
    <property type="match status" value="1"/>
</dbReference>
<dbReference type="InterPro" id="IPR003848">
    <property type="entry name" value="DUF218"/>
</dbReference>
<keyword evidence="1" id="KW-0472">Membrane</keyword>
<evidence type="ECO:0000256" key="1">
    <source>
        <dbReference type="SAM" id="Phobius"/>
    </source>
</evidence>
<sequence>MARSGPGRGQGIGRTLGRVALLGLVLWSLTFLAVVAAALMLARPGPLPLPADAVICLGAGVARDDPLLPDAASARRAGVCAELQAQGVAPVVIFTGAGPGGQSTAGAMARHAIALGLPPDAALREDVARSTIQNAVYSLALLPETNRRVVLVSDAFHLPRSAVIFRLAGYREVQLHPVQVTARQSLSTWRWMLRESVVIWVNAARGLAYVAGGWLGIDHATRIAWFD</sequence>
<dbReference type="RefSeq" id="WP_338275559.1">
    <property type="nucleotide sequence ID" value="NZ_AP027266.1"/>
</dbReference>
<proteinExistence type="predicted"/>
<keyword evidence="1" id="KW-1133">Transmembrane helix</keyword>
<feature type="transmembrane region" description="Helical" evidence="1">
    <location>
        <begin position="21"/>
        <end position="42"/>
    </location>
</feature>
<dbReference type="AlphaFoldDB" id="A0AA48KHV8"/>
<organism evidence="3 4">
    <name type="scientific">Roseicyclus marinus</name>
    <dbReference type="NCBI Taxonomy" id="2161673"/>
    <lineage>
        <taxon>Bacteria</taxon>
        <taxon>Pseudomonadati</taxon>
        <taxon>Pseudomonadota</taxon>
        <taxon>Alphaproteobacteria</taxon>
        <taxon>Rhodobacterales</taxon>
        <taxon>Roseobacteraceae</taxon>
        <taxon>Roseicyclus</taxon>
    </lineage>
</organism>
<dbReference type="KEGG" id="rmai:MACH21_12690"/>
<dbReference type="Pfam" id="PF02698">
    <property type="entry name" value="DUF218"/>
    <property type="match status" value="1"/>
</dbReference>
<keyword evidence="4" id="KW-1185">Reference proteome</keyword>
<accession>A0AA48KHV8</accession>
<dbReference type="Proteomes" id="UP001337723">
    <property type="component" value="Chromosome"/>
</dbReference>
<dbReference type="GO" id="GO:0000270">
    <property type="term" value="P:peptidoglycan metabolic process"/>
    <property type="evidence" value="ECO:0007669"/>
    <property type="project" value="TreeGrafter"/>
</dbReference>
<gene>
    <name evidence="3" type="ORF">MACH21_12690</name>
</gene>
<dbReference type="GO" id="GO:0043164">
    <property type="term" value="P:Gram-negative-bacterium-type cell wall biogenesis"/>
    <property type="evidence" value="ECO:0007669"/>
    <property type="project" value="TreeGrafter"/>
</dbReference>